<evidence type="ECO:0000313" key="1">
    <source>
        <dbReference type="EMBL" id="GHO96259.1"/>
    </source>
</evidence>
<reference evidence="1" key="1">
    <citation type="submission" date="2020-10" db="EMBL/GenBank/DDBJ databases">
        <title>Taxonomic study of unclassified bacteria belonging to the class Ktedonobacteria.</title>
        <authorList>
            <person name="Yabe S."/>
            <person name="Wang C.M."/>
            <person name="Zheng Y."/>
            <person name="Sakai Y."/>
            <person name="Cavaletti L."/>
            <person name="Monciardini P."/>
            <person name="Donadio S."/>
        </authorList>
    </citation>
    <scope>NUCLEOTIDE SEQUENCE</scope>
    <source>
        <strain evidence="1">ID150040</strain>
    </source>
</reference>
<gene>
    <name evidence="1" type="ORF">KSF_063070</name>
</gene>
<dbReference type="AlphaFoldDB" id="A0A8J3IQU2"/>
<comment type="caution">
    <text evidence="1">The sequence shown here is derived from an EMBL/GenBank/DDBJ whole genome shotgun (WGS) entry which is preliminary data.</text>
</comment>
<organism evidence="1 2">
    <name type="scientific">Reticulibacter mediterranei</name>
    <dbReference type="NCBI Taxonomy" id="2778369"/>
    <lineage>
        <taxon>Bacteria</taxon>
        <taxon>Bacillati</taxon>
        <taxon>Chloroflexota</taxon>
        <taxon>Ktedonobacteria</taxon>
        <taxon>Ktedonobacterales</taxon>
        <taxon>Reticulibacteraceae</taxon>
        <taxon>Reticulibacter</taxon>
    </lineage>
</organism>
<dbReference type="EMBL" id="BNJK01000001">
    <property type="protein sequence ID" value="GHO96259.1"/>
    <property type="molecule type" value="Genomic_DNA"/>
</dbReference>
<keyword evidence="2" id="KW-1185">Reference proteome</keyword>
<evidence type="ECO:0000313" key="2">
    <source>
        <dbReference type="Proteomes" id="UP000597444"/>
    </source>
</evidence>
<proteinExistence type="predicted"/>
<accession>A0A8J3IQU2</accession>
<protein>
    <submittedName>
        <fullName evidence="1">Uncharacterized protein</fullName>
    </submittedName>
</protein>
<sequence>MVFALAVRAVGDAEILFVPPLVKPTGSRSVLQRVELGSYLLFSILPAIHTVVVTFGEH</sequence>
<dbReference type="Proteomes" id="UP000597444">
    <property type="component" value="Unassembled WGS sequence"/>
</dbReference>
<name>A0A8J3IQU2_9CHLR</name>